<proteinExistence type="inferred from homology"/>
<keyword evidence="5" id="KW-1133">Transmembrane helix</keyword>
<dbReference type="PANTHER" id="PTHR37937:SF1">
    <property type="entry name" value="CONJUGATIVE TRANSFER: DNA TRANSPORT"/>
    <property type="match status" value="1"/>
</dbReference>
<comment type="subcellular location">
    <subcellularLocation>
        <location evidence="1">Cell membrane</location>
        <topology evidence="1">Multi-pass membrane protein</topology>
    </subcellularLocation>
</comment>
<comment type="caution">
    <text evidence="8">The sequence shown here is derived from an EMBL/GenBank/DDBJ whole genome shotgun (WGS) entry which is preliminary data.</text>
</comment>
<sequence length="466" mass="52608">MSPELLTSSPAPIKLGRPLERTSSFGFSNPNPQSSPLQTLHTPITEYRGDSHLITLAPTGRGKGVSSIVPTLLDYPGSVIVFDPKGENYQISGRRRKEMGQRVIVLNPFNVLSDETDSLNPLDLLQLEGADIESDAQMLAQMFAAGNRFNRDPFWDNSACGVLSGLIAYFGSKPDDSTRTVNAIHEQFHADDVIYQLAVLLDNHKDEMPQFAYRELAAFLQHPEKETRPSVQSTVASYLKCLAGGKVPEVLKHSSFSLQDFVDGEPISIFIIIPPSKLVSHRNLLRLLIATLLGAVLTRENRPEHATLFLLDEAAQLGHFPLLEQAITLCRGYGLKVWSFWQDLSQLKEHYPETWKSILNNCDIKQLFGISGMFMAQEWSSILEHDPHDLLKLADNEHLLIFPDGTEEIQQRLNYLCDPEYAGLFDENPRYSHTRRIRKRPEYRGRKLPLPDPPEKEQNDDNKQSL</sequence>
<keyword evidence="4" id="KW-0812">Transmembrane</keyword>
<evidence type="ECO:0000256" key="5">
    <source>
        <dbReference type="ARBA" id="ARBA00022989"/>
    </source>
</evidence>
<dbReference type="InterPro" id="IPR027417">
    <property type="entry name" value="P-loop_NTPase"/>
</dbReference>
<dbReference type="Pfam" id="PF02534">
    <property type="entry name" value="T4SS-DNA_transf"/>
    <property type="match status" value="1"/>
</dbReference>
<evidence type="ECO:0000256" key="4">
    <source>
        <dbReference type="ARBA" id="ARBA00022692"/>
    </source>
</evidence>
<dbReference type="CDD" id="cd01127">
    <property type="entry name" value="TrwB_TraG_TraD_VirD4"/>
    <property type="match status" value="1"/>
</dbReference>
<comment type="similarity">
    <text evidence="2">Belongs to the VirD4/TraG family.</text>
</comment>
<evidence type="ECO:0000256" key="6">
    <source>
        <dbReference type="ARBA" id="ARBA00023136"/>
    </source>
</evidence>
<keyword evidence="6" id="KW-0472">Membrane</keyword>
<keyword evidence="9" id="KW-1185">Reference proteome</keyword>
<dbReference type="Gene3D" id="3.40.50.300">
    <property type="entry name" value="P-loop containing nucleotide triphosphate hydrolases"/>
    <property type="match status" value="1"/>
</dbReference>
<evidence type="ECO:0000256" key="3">
    <source>
        <dbReference type="ARBA" id="ARBA00022475"/>
    </source>
</evidence>
<evidence type="ECO:0000313" key="8">
    <source>
        <dbReference type="EMBL" id="TWT63742.1"/>
    </source>
</evidence>
<feature type="region of interest" description="Disordered" evidence="7">
    <location>
        <begin position="436"/>
        <end position="466"/>
    </location>
</feature>
<dbReference type="Proteomes" id="UP000316095">
    <property type="component" value="Unassembled WGS sequence"/>
</dbReference>
<feature type="region of interest" description="Disordered" evidence="7">
    <location>
        <begin position="1"/>
        <end position="38"/>
    </location>
</feature>
<feature type="compositionally biased region" description="Polar residues" evidence="7">
    <location>
        <begin position="21"/>
        <end position="38"/>
    </location>
</feature>
<keyword evidence="3" id="KW-1003">Cell membrane</keyword>
<protein>
    <submittedName>
        <fullName evidence="8">Conjugal transfer protein TraG</fullName>
    </submittedName>
</protein>
<dbReference type="AlphaFoldDB" id="A0A5C5XPR6"/>
<dbReference type="RefSeq" id="WP_165441914.1">
    <property type="nucleotide sequence ID" value="NZ_SJPG01000001.1"/>
</dbReference>
<gene>
    <name evidence="8" type="primary">traG</name>
    <name evidence="8" type="ORF">Pan54_45000</name>
</gene>
<dbReference type="PANTHER" id="PTHR37937">
    <property type="entry name" value="CONJUGATIVE TRANSFER: DNA TRANSPORT"/>
    <property type="match status" value="1"/>
</dbReference>
<dbReference type="GO" id="GO:0005886">
    <property type="term" value="C:plasma membrane"/>
    <property type="evidence" value="ECO:0007669"/>
    <property type="project" value="UniProtKB-SubCell"/>
</dbReference>
<evidence type="ECO:0000256" key="1">
    <source>
        <dbReference type="ARBA" id="ARBA00004651"/>
    </source>
</evidence>
<evidence type="ECO:0000256" key="7">
    <source>
        <dbReference type="SAM" id="MobiDB-lite"/>
    </source>
</evidence>
<dbReference type="SUPFAM" id="SSF52540">
    <property type="entry name" value="P-loop containing nucleoside triphosphate hydrolases"/>
    <property type="match status" value="1"/>
</dbReference>
<feature type="compositionally biased region" description="Basic and acidic residues" evidence="7">
    <location>
        <begin position="453"/>
        <end position="466"/>
    </location>
</feature>
<reference evidence="8 9" key="1">
    <citation type="submission" date="2019-02" db="EMBL/GenBank/DDBJ databases">
        <title>Deep-cultivation of Planctomycetes and their phenomic and genomic characterization uncovers novel biology.</title>
        <authorList>
            <person name="Wiegand S."/>
            <person name="Jogler M."/>
            <person name="Boedeker C."/>
            <person name="Pinto D."/>
            <person name="Vollmers J."/>
            <person name="Rivas-Marin E."/>
            <person name="Kohn T."/>
            <person name="Peeters S.H."/>
            <person name="Heuer A."/>
            <person name="Rast P."/>
            <person name="Oberbeckmann S."/>
            <person name="Bunk B."/>
            <person name="Jeske O."/>
            <person name="Meyerdierks A."/>
            <person name="Storesund J.E."/>
            <person name="Kallscheuer N."/>
            <person name="Luecker S."/>
            <person name="Lage O.M."/>
            <person name="Pohl T."/>
            <person name="Merkel B.J."/>
            <person name="Hornburger P."/>
            <person name="Mueller R.-W."/>
            <person name="Bruemmer F."/>
            <person name="Labrenz M."/>
            <person name="Spormann A.M."/>
            <person name="Op Den Camp H."/>
            <person name="Overmann J."/>
            <person name="Amann R."/>
            <person name="Jetten M.S.M."/>
            <person name="Mascher T."/>
            <person name="Medema M.H."/>
            <person name="Devos D.P."/>
            <person name="Kaster A.-K."/>
            <person name="Ovreas L."/>
            <person name="Rohde M."/>
            <person name="Galperin M.Y."/>
            <person name="Jogler C."/>
        </authorList>
    </citation>
    <scope>NUCLEOTIDE SEQUENCE [LARGE SCALE GENOMIC DNA]</scope>
    <source>
        <strain evidence="8 9">Pan54</strain>
    </source>
</reference>
<dbReference type="InterPro" id="IPR003688">
    <property type="entry name" value="TraG/VirD4"/>
</dbReference>
<dbReference type="InterPro" id="IPR051539">
    <property type="entry name" value="T4SS-coupling_protein"/>
</dbReference>
<organism evidence="8 9">
    <name type="scientific">Rubinisphaera italica</name>
    <dbReference type="NCBI Taxonomy" id="2527969"/>
    <lineage>
        <taxon>Bacteria</taxon>
        <taxon>Pseudomonadati</taxon>
        <taxon>Planctomycetota</taxon>
        <taxon>Planctomycetia</taxon>
        <taxon>Planctomycetales</taxon>
        <taxon>Planctomycetaceae</taxon>
        <taxon>Rubinisphaera</taxon>
    </lineage>
</organism>
<evidence type="ECO:0000256" key="2">
    <source>
        <dbReference type="ARBA" id="ARBA00008806"/>
    </source>
</evidence>
<feature type="compositionally biased region" description="Polar residues" evidence="7">
    <location>
        <begin position="1"/>
        <end position="10"/>
    </location>
</feature>
<accession>A0A5C5XPR6</accession>
<name>A0A5C5XPR6_9PLAN</name>
<evidence type="ECO:0000313" key="9">
    <source>
        <dbReference type="Proteomes" id="UP000316095"/>
    </source>
</evidence>
<dbReference type="EMBL" id="SJPG01000001">
    <property type="protein sequence ID" value="TWT63742.1"/>
    <property type="molecule type" value="Genomic_DNA"/>
</dbReference>